<sequence length="224" mass="25569">MAYSSQIQFTLDTICPWTYLAKRRLSRALAALPSDCPVTFTVEYKPYQLFPEASQEGEGKYEWYKRSKYGDSEEKIKMYIALMTAYGETEGIRYKFGGTVANTLQAHRVIQHFQETKGPEVADKLIDSLYRQYFEEEKHPSSAETLLSATSEAGIDEREAKPFVEDPDDGLMDVKMAVREQTGNAIDSVPHVVIEGKRRDITLIGCKEVDEYQKALEQIIKESR</sequence>
<dbReference type="PANTHER" id="PTHR13887">
    <property type="entry name" value="GLUTATHIONE S-TRANSFERASE KAPPA"/>
    <property type="match status" value="1"/>
</dbReference>
<evidence type="ECO:0000313" key="2">
    <source>
        <dbReference type="EMBL" id="KAL1589037.1"/>
    </source>
</evidence>
<protein>
    <recommendedName>
        <fullName evidence="1">DSBA-like thioredoxin domain-containing protein</fullName>
    </recommendedName>
</protein>
<dbReference type="Gene3D" id="3.40.30.10">
    <property type="entry name" value="Glutaredoxin"/>
    <property type="match status" value="1"/>
</dbReference>
<dbReference type="SUPFAM" id="SSF52833">
    <property type="entry name" value="Thioredoxin-like"/>
    <property type="match status" value="1"/>
</dbReference>
<dbReference type="InterPro" id="IPR036249">
    <property type="entry name" value="Thioredoxin-like_sf"/>
</dbReference>
<organism evidence="2 3">
    <name type="scientific">Cladosporium halotolerans</name>
    <dbReference type="NCBI Taxonomy" id="1052096"/>
    <lineage>
        <taxon>Eukaryota</taxon>
        <taxon>Fungi</taxon>
        <taxon>Dikarya</taxon>
        <taxon>Ascomycota</taxon>
        <taxon>Pezizomycotina</taxon>
        <taxon>Dothideomycetes</taxon>
        <taxon>Dothideomycetidae</taxon>
        <taxon>Cladosporiales</taxon>
        <taxon>Cladosporiaceae</taxon>
        <taxon>Cladosporium</taxon>
    </lineage>
</organism>
<dbReference type="Pfam" id="PF01323">
    <property type="entry name" value="DSBA"/>
    <property type="match status" value="1"/>
</dbReference>
<keyword evidence="3" id="KW-1185">Reference proteome</keyword>
<comment type="caution">
    <text evidence="2">The sequence shown here is derived from an EMBL/GenBank/DDBJ whole genome shotgun (WGS) entry which is preliminary data.</text>
</comment>
<dbReference type="InterPro" id="IPR001853">
    <property type="entry name" value="DSBA-like_thioredoxin_dom"/>
</dbReference>
<dbReference type="GO" id="GO:0016491">
    <property type="term" value="F:oxidoreductase activity"/>
    <property type="evidence" value="ECO:0007669"/>
    <property type="project" value="InterPro"/>
</dbReference>
<reference evidence="2 3" key="1">
    <citation type="journal article" date="2020" name="Microbiol. Resour. Announc.">
        <title>Draft Genome Sequence of a Cladosporium Species Isolated from the Mesophotic Ascidian Didemnum maculosum.</title>
        <authorList>
            <person name="Gioti A."/>
            <person name="Siaperas R."/>
            <person name="Nikolaivits E."/>
            <person name="Le Goff G."/>
            <person name="Ouazzani J."/>
            <person name="Kotoulas G."/>
            <person name="Topakas E."/>
        </authorList>
    </citation>
    <scope>NUCLEOTIDE SEQUENCE [LARGE SCALE GENOMIC DNA]</scope>
    <source>
        <strain evidence="2 3">TM138-S3</strain>
    </source>
</reference>
<gene>
    <name evidence="2" type="ORF">WHR41_02034</name>
</gene>
<dbReference type="EMBL" id="JAAQHG020000005">
    <property type="protein sequence ID" value="KAL1589037.1"/>
    <property type="molecule type" value="Genomic_DNA"/>
</dbReference>
<dbReference type="PANTHER" id="PTHR13887:SF52">
    <property type="entry name" value="DSBA-LIKE THIOREDOXIN DOMAIN-CONTAINING PROTEIN"/>
    <property type="match status" value="1"/>
</dbReference>
<accession>A0AB34KY65</accession>
<proteinExistence type="predicted"/>
<evidence type="ECO:0000313" key="3">
    <source>
        <dbReference type="Proteomes" id="UP000803884"/>
    </source>
</evidence>
<name>A0AB34KY65_9PEZI</name>
<dbReference type="AlphaFoldDB" id="A0AB34KY65"/>
<dbReference type="Proteomes" id="UP000803884">
    <property type="component" value="Unassembled WGS sequence"/>
</dbReference>
<dbReference type="RefSeq" id="XP_069232142.1">
    <property type="nucleotide sequence ID" value="XM_069370640.1"/>
</dbReference>
<dbReference type="GeneID" id="96003478"/>
<feature type="domain" description="DSBA-like thioredoxin" evidence="1">
    <location>
        <begin position="7"/>
        <end position="216"/>
    </location>
</feature>
<evidence type="ECO:0000259" key="1">
    <source>
        <dbReference type="Pfam" id="PF01323"/>
    </source>
</evidence>